<accession>A0A1G9LEM2</accession>
<dbReference type="EMBL" id="FNGY01000001">
    <property type="protein sequence ID" value="SDL60449.1"/>
    <property type="molecule type" value="Genomic_DNA"/>
</dbReference>
<dbReference type="CDD" id="cd00267">
    <property type="entry name" value="ABC_ATPase"/>
    <property type="match status" value="1"/>
</dbReference>
<feature type="coiled-coil region" evidence="1">
    <location>
        <begin position="729"/>
        <end position="763"/>
    </location>
</feature>
<dbReference type="RefSeq" id="WP_074604850.1">
    <property type="nucleotide sequence ID" value="NZ_FNGY01000001.1"/>
</dbReference>
<keyword evidence="1" id="KW-0175">Coiled coil</keyword>
<name>A0A1G9LEM2_9SPHI</name>
<keyword evidence="2" id="KW-0269">Exonuclease</keyword>
<sequence length="1037" mass="120021">MMTIEELIRQLEKYYQSIEPITDKVVKASRFYMDIPYQTFYFDLSGSITPENLGAYLKSTITDDYFAKPGAIQWNYYVVFLVEHEIEAEDRFAIESDLDFARKFVLHQEALADWLKRSYEVGNTSGSQIIDKSLAEIWEAKLGTHGLDFLVERSLPVSSGVEIIISGDFPETSDKSNNNDWVEDHDVHMGEIQELKTIRYREYPKSDAPFSFGKVNLINGANGHGKTSLLEAIEYFYTGDNFRSDGTVLKKDYQIGAKLAGEADYRVSKNDLTIFDQRDRVWYNSARGRSDTALVSNFNRFNFYNTDASFRLTLNKDELDVENAFRDLALGEEINQVKNHIEAYREELKDVWESKKQLRIDYLKDIDEAGDTLNQLARSRDGFSVLFAELTDLLSKSSVTIPSYNAESPNLEEIRQHLKEFNTHLKNLLRDVDWLSEVTLRTVTEEYKALNATYVAYKKINSEVEDMQTKKINAEAAKQLALQKINLLKSLRGYIKDGVTETDPEYKTYLELTDKKKNSFAAYFNMRKHYESRYAKLQLTIPEYIDRSQFQQRDLKSSQTVARISTARAREHLAEVQKITSTISDCGIEYLKIEPDACICPLCKTNFESFEKLKGSIELDFKLLNERENFVNILKEEQKIDRELQDLSYDFDRILSLKSTAGWREYSLDLQTDTIAHIIQVIYDRIGEELSESESSIKKINKFIQWGERRKSDLFQLGMVLRQLKAYFSAEITESAEEIENTILQLEKDVRDFNEEIGKHTLEIYSLSAQRYGVLDEFVPIESGKYDYIEKLLFERTESLNHYAENIIHYKYIVYDPYRHALDVSGETEHLYELVDQLFYDLTLNERSTSLSQQAMETIEDRNGLLKLLMSEIDRLENALGVIDSLYKQYSEEDYFNNFLLANKEQIKAIFLTIHAPKEFTDILISEGKIRLLKTNGEISDLFTISTGQRSALALAVFLTLNSKVKKGPQLIIFDDPLAFTDDLNILSFLDYLREIISSSSGGKQLFFATANDNLAFLFKKKFDMFKDGCKDIVLKR</sequence>
<dbReference type="PANTHER" id="PTHR32114">
    <property type="entry name" value="ABC TRANSPORTER ABCH.3"/>
    <property type="match status" value="1"/>
</dbReference>
<evidence type="ECO:0000313" key="2">
    <source>
        <dbReference type="EMBL" id="SDL60449.1"/>
    </source>
</evidence>
<organism evidence="2 3">
    <name type="scientific">Pedobacter steynii</name>
    <dbReference type="NCBI Taxonomy" id="430522"/>
    <lineage>
        <taxon>Bacteria</taxon>
        <taxon>Pseudomonadati</taxon>
        <taxon>Bacteroidota</taxon>
        <taxon>Sphingobacteriia</taxon>
        <taxon>Sphingobacteriales</taxon>
        <taxon>Sphingobacteriaceae</taxon>
        <taxon>Pedobacter</taxon>
    </lineage>
</organism>
<keyword evidence="3" id="KW-1185">Reference proteome</keyword>
<keyword evidence="2" id="KW-0378">Hydrolase</keyword>
<dbReference type="Gene3D" id="3.40.50.300">
    <property type="entry name" value="P-loop containing nucleotide triphosphate hydrolases"/>
    <property type="match status" value="2"/>
</dbReference>
<proteinExistence type="predicted"/>
<dbReference type="InterPro" id="IPR027417">
    <property type="entry name" value="P-loop_NTPase"/>
</dbReference>
<dbReference type="SUPFAM" id="SSF52540">
    <property type="entry name" value="P-loop containing nucleoside triphosphate hydrolases"/>
    <property type="match status" value="1"/>
</dbReference>
<evidence type="ECO:0000256" key="1">
    <source>
        <dbReference type="SAM" id="Coils"/>
    </source>
</evidence>
<dbReference type="OrthoDB" id="7029750at2"/>
<dbReference type="Proteomes" id="UP000183200">
    <property type="component" value="Unassembled WGS sequence"/>
</dbReference>
<keyword evidence="2" id="KW-0540">Nuclease</keyword>
<protein>
    <submittedName>
        <fullName evidence="2">DNA repair exonuclease SbcCD ATPase subunit</fullName>
    </submittedName>
</protein>
<gene>
    <name evidence="2" type="ORF">SAMN05421820_101866</name>
</gene>
<evidence type="ECO:0000313" key="3">
    <source>
        <dbReference type="Proteomes" id="UP000183200"/>
    </source>
</evidence>
<dbReference type="PANTHER" id="PTHR32114:SF2">
    <property type="entry name" value="ABC TRANSPORTER ABCH.3"/>
    <property type="match status" value="1"/>
</dbReference>
<dbReference type="AlphaFoldDB" id="A0A1G9LEM2"/>
<reference evidence="3" key="1">
    <citation type="submission" date="2016-10" db="EMBL/GenBank/DDBJ databases">
        <authorList>
            <person name="Varghese N."/>
            <person name="Submissions S."/>
        </authorList>
    </citation>
    <scope>NUCLEOTIDE SEQUENCE [LARGE SCALE GENOMIC DNA]</scope>
    <source>
        <strain evidence="3">DSM 19110</strain>
    </source>
</reference>
<dbReference type="GO" id="GO:0004527">
    <property type="term" value="F:exonuclease activity"/>
    <property type="evidence" value="ECO:0007669"/>
    <property type="project" value="UniProtKB-KW"/>
</dbReference>